<dbReference type="Proteomes" id="UP000887013">
    <property type="component" value="Unassembled WGS sequence"/>
</dbReference>
<organism evidence="1 2">
    <name type="scientific">Nephila pilipes</name>
    <name type="common">Giant wood spider</name>
    <name type="synonym">Nephila maculata</name>
    <dbReference type="NCBI Taxonomy" id="299642"/>
    <lineage>
        <taxon>Eukaryota</taxon>
        <taxon>Metazoa</taxon>
        <taxon>Ecdysozoa</taxon>
        <taxon>Arthropoda</taxon>
        <taxon>Chelicerata</taxon>
        <taxon>Arachnida</taxon>
        <taxon>Araneae</taxon>
        <taxon>Araneomorphae</taxon>
        <taxon>Entelegynae</taxon>
        <taxon>Araneoidea</taxon>
        <taxon>Nephilidae</taxon>
        <taxon>Nephila</taxon>
    </lineage>
</organism>
<evidence type="ECO:0000313" key="2">
    <source>
        <dbReference type="Proteomes" id="UP000887013"/>
    </source>
</evidence>
<accession>A0A8X6U4P6</accession>
<comment type="caution">
    <text evidence="1">The sequence shown here is derived from an EMBL/GenBank/DDBJ whole genome shotgun (WGS) entry which is preliminary data.</text>
</comment>
<reference evidence="1" key="1">
    <citation type="submission" date="2020-08" db="EMBL/GenBank/DDBJ databases">
        <title>Multicomponent nature underlies the extraordinary mechanical properties of spider dragline silk.</title>
        <authorList>
            <person name="Kono N."/>
            <person name="Nakamura H."/>
            <person name="Mori M."/>
            <person name="Yoshida Y."/>
            <person name="Ohtoshi R."/>
            <person name="Malay A.D."/>
            <person name="Moran D.A.P."/>
            <person name="Tomita M."/>
            <person name="Numata K."/>
            <person name="Arakawa K."/>
        </authorList>
    </citation>
    <scope>NUCLEOTIDE SEQUENCE</scope>
</reference>
<gene>
    <name evidence="1" type="ORF">NPIL_188421</name>
</gene>
<evidence type="ECO:0000313" key="1">
    <source>
        <dbReference type="EMBL" id="GFT80049.1"/>
    </source>
</evidence>
<name>A0A8X6U4P6_NEPPI</name>
<keyword evidence="2" id="KW-1185">Reference proteome</keyword>
<sequence length="124" mass="14253">MPTAIFSCYTAVPAACTASCTALPPSLHTPADTVYRYLQCLPAATTTFLLTSYHTHLPIFFSVPTLSEWKMKIIMKMKPVRWCRGRRRSVACGRRMFRGRTRMDAVYWRVNADRYGILAVRRML</sequence>
<protein>
    <submittedName>
        <fullName evidence="1">Uncharacterized protein</fullName>
    </submittedName>
</protein>
<proteinExistence type="predicted"/>
<dbReference type="EMBL" id="BMAW01022874">
    <property type="protein sequence ID" value="GFT80049.1"/>
    <property type="molecule type" value="Genomic_DNA"/>
</dbReference>
<dbReference type="AlphaFoldDB" id="A0A8X6U4P6"/>